<evidence type="ECO:0000313" key="2">
    <source>
        <dbReference type="EMBL" id="TQR12477.1"/>
    </source>
</evidence>
<sequence length="173" mass="20535">MYKYTYTQPISLETTPITPVYNEESILAYKFQRHYSSGIKKYIDKLMDYRYFLQYDVYDLENQLVFTCKKVSRKGSIYFEAYDYLTKEKYMVAYDKWKELIPDLIITKGNLQIHIQKEMEGWSRFICDGKEIAKWKADMDGEFLIQLEIAEDSPIQHPAFFIGISQCVLFIGG</sequence>
<proteinExistence type="predicted"/>
<dbReference type="Proteomes" id="UP000317316">
    <property type="component" value="Unassembled WGS sequence"/>
</dbReference>
<dbReference type="AlphaFoldDB" id="A0A544T4V2"/>
<evidence type="ECO:0000313" key="3">
    <source>
        <dbReference type="Proteomes" id="UP000317316"/>
    </source>
</evidence>
<accession>A0A544T4V2</accession>
<dbReference type="InterPro" id="IPR056944">
    <property type="entry name" value="Tubby_C-like"/>
</dbReference>
<dbReference type="RefSeq" id="WP_142539257.1">
    <property type="nucleotide sequence ID" value="NZ_BMIE01000006.1"/>
</dbReference>
<dbReference type="EMBL" id="VDGH01000007">
    <property type="protein sequence ID" value="TQR12477.1"/>
    <property type="molecule type" value="Genomic_DNA"/>
</dbReference>
<protein>
    <recommendedName>
        <fullName evidence="1">Tubby C-terminal domain-containing protein</fullName>
    </recommendedName>
</protein>
<organism evidence="2 3">
    <name type="scientific">Psychrobacillus lasiicapitis</name>
    <dbReference type="NCBI Taxonomy" id="1636719"/>
    <lineage>
        <taxon>Bacteria</taxon>
        <taxon>Bacillati</taxon>
        <taxon>Bacillota</taxon>
        <taxon>Bacilli</taxon>
        <taxon>Bacillales</taxon>
        <taxon>Bacillaceae</taxon>
        <taxon>Psychrobacillus</taxon>
    </lineage>
</organism>
<feature type="domain" description="Tubby C-terminal" evidence="1">
    <location>
        <begin position="4"/>
        <end position="171"/>
    </location>
</feature>
<comment type="caution">
    <text evidence="2">The sequence shown here is derived from an EMBL/GenBank/DDBJ whole genome shotgun (WGS) entry which is preliminary data.</text>
</comment>
<keyword evidence="3" id="KW-1185">Reference proteome</keyword>
<dbReference type="Pfam" id="PF23728">
    <property type="entry name" value="Tubby_C_like"/>
    <property type="match status" value="1"/>
</dbReference>
<name>A0A544T4V2_9BACI</name>
<reference evidence="2 3" key="1">
    <citation type="submission" date="2019-05" db="EMBL/GenBank/DDBJ databases">
        <title>Psychrobacillus vulpis sp. nov., a new species isolated from feces of a red fox that inhabits in The Tablas de Daimiel Natural Park, Albacete, Spain.</title>
        <authorList>
            <person name="Rodriguez M."/>
            <person name="Reina J.C."/>
            <person name="Bejar V."/>
            <person name="Llamas I."/>
        </authorList>
    </citation>
    <scope>NUCLEOTIDE SEQUENCE [LARGE SCALE GENOMIC DNA]</scope>
    <source>
        <strain evidence="2 3">NEAU-3TGS17</strain>
    </source>
</reference>
<dbReference type="OrthoDB" id="2451847at2"/>
<gene>
    <name evidence="2" type="ORF">FG382_12685</name>
</gene>
<evidence type="ECO:0000259" key="1">
    <source>
        <dbReference type="Pfam" id="PF23728"/>
    </source>
</evidence>